<sequence length="287" mass="32484">MINTPFRGFFIIERGIDVETNEKLQRLKDILKDMGSVMVALSGGIDSSFLLKVAHDVLGNRAVAGTAVSYIYPSWEINEAREFAKEIGVEHVEIEYDPLLDVEEFKYNPIDRCYICKKAVFSRLVSFANESGINYVVDGTNADDLKDYRPGLKAVEELGVKSPLLMAGLTKQDIREIARKMGLKFYDKPSYACLATRIPYNEEVNKIKLKMIDMAEIYLIEKGFKNVRVRCHGDIARIEVPKSEIPKFFNMNLIEDVENKLKELGFKYVSLDLTGYKTGSLNLGVKG</sequence>
<dbReference type="InterPro" id="IPR005232">
    <property type="entry name" value="LarE"/>
</dbReference>
<dbReference type="InterPro" id="IPR022310">
    <property type="entry name" value="NAD/GMP_synthase"/>
</dbReference>
<dbReference type="EMBL" id="LKHP01000002">
    <property type="protein sequence ID" value="KRQ87644.1"/>
    <property type="molecule type" value="Genomic_DNA"/>
</dbReference>
<dbReference type="PANTHER" id="PTHR43169">
    <property type="entry name" value="EXSB FAMILY PROTEIN"/>
    <property type="match status" value="1"/>
</dbReference>
<evidence type="ECO:0000313" key="3">
    <source>
        <dbReference type="EMBL" id="KRQ87644.1"/>
    </source>
</evidence>
<feature type="domain" description="NAD/GMP synthase" evidence="2">
    <location>
        <begin position="28"/>
        <end position="109"/>
    </location>
</feature>
<keyword evidence="3" id="KW-0436">Ligase</keyword>
<protein>
    <submittedName>
        <fullName evidence="3">NH(3)-dependent NAD(+) synthetase</fullName>
        <ecNumber evidence="3">6.3.5.1</ecNumber>
    </submittedName>
</protein>
<name>A0A0R3K2T9_CALMK</name>
<dbReference type="GO" id="GO:0006163">
    <property type="term" value="P:purine nucleotide metabolic process"/>
    <property type="evidence" value="ECO:0007669"/>
    <property type="project" value="UniProtKB-ARBA"/>
</dbReference>
<dbReference type="InterPro" id="IPR014729">
    <property type="entry name" value="Rossmann-like_a/b/a_fold"/>
</dbReference>
<dbReference type="PIRSF" id="PIRSF006661">
    <property type="entry name" value="PP-lp_UCP006661"/>
    <property type="match status" value="1"/>
</dbReference>
<dbReference type="EC" id="6.3.5.1" evidence="3"/>
<dbReference type="Proteomes" id="UP000052015">
    <property type="component" value="Unassembled WGS sequence"/>
</dbReference>
<dbReference type="Gene3D" id="3.40.50.620">
    <property type="entry name" value="HUPs"/>
    <property type="match status" value="1"/>
</dbReference>
<proteinExistence type="predicted"/>
<keyword evidence="4" id="KW-1185">Reference proteome</keyword>
<dbReference type="AlphaFoldDB" id="A0A0R3K2T9"/>
<comment type="caution">
    <text evidence="3">The sequence shown here is derived from an EMBL/GenBank/DDBJ whole genome shotgun (WGS) entry which is preliminary data.</text>
</comment>
<evidence type="ECO:0000256" key="1">
    <source>
        <dbReference type="PIRSR" id="PIRSR006661-1"/>
    </source>
</evidence>
<reference evidence="3 4" key="1">
    <citation type="submission" date="2015-09" db="EMBL/GenBank/DDBJ databases">
        <title>Draft genome sequence of a Caloramator mitchellensis, a moderate thermophile from the Great Artesian Basin of Australia.</title>
        <authorList>
            <person name="Patel B.K."/>
        </authorList>
    </citation>
    <scope>NUCLEOTIDE SEQUENCE [LARGE SCALE GENOMIC DNA]</scope>
    <source>
        <strain evidence="3 4">VF08</strain>
    </source>
</reference>
<dbReference type="SUPFAM" id="SSF52402">
    <property type="entry name" value="Adenine nucleotide alpha hydrolases-like"/>
    <property type="match status" value="1"/>
</dbReference>
<dbReference type="GO" id="GO:0003952">
    <property type="term" value="F:NAD+ synthase (glutamine-hydrolyzing) activity"/>
    <property type="evidence" value="ECO:0007669"/>
    <property type="project" value="UniProtKB-EC"/>
</dbReference>
<dbReference type="STRING" id="908809.ABG79_00445"/>
<dbReference type="RefSeq" id="WP_057977036.1">
    <property type="nucleotide sequence ID" value="NZ_LKHP01000002.1"/>
</dbReference>
<dbReference type="PATRIC" id="fig|908809.3.peg.450"/>
<dbReference type="InterPro" id="IPR052188">
    <property type="entry name" value="Ni-pincer_cofactor_biosynth"/>
</dbReference>
<dbReference type="GO" id="GO:0016783">
    <property type="term" value="F:sulfurtransferase activity"/>
    <property type="evidence" value="ECO:0007669"/>
    <property type="project" value="InterPro"/>
</dbReference>
<evidence type="ECO:0000313" key="4">
    <source>
        <dbReference type="Proteomes" id="UP000052015"/>
    </source>
</evidence>
<evidence type="ECO:0000259" key="2">
    <source>
        <dbReference type="Pfam" id="PF02540"/>
    </source>
</evidence>
<feature type="active site" description="Nucleophile and sulfur donor" evidence="1">
    <location>
        <position position="193"/>
    </location>
</feature>
<dbReference type="PANTHER" id="PTHR43169:SF2">
    <property type="entry name" value="NAD_GMP SYNTHASE DOMAIN-CONTAINING PROTEIN"/>
    <property type="match status" value="1"/>
</dbReference>
<dbReference type="Pfam" id="PF02540">
    <property type="entry name" value="NAD_synthase"/>
    <property type="match status" value="1"/>
</dbReference>
<accession>A0A0R3K2T9</accession>
<organism evidence="3 4">
    <name type="scientific">Caloramator mitchellensis</name>
    <dbReference type="NCBI Taxonomy" id="908809"/>
    <lineage>
        <taxon>Bacteria</taxon>
        <taxon>Bacillati</taxon>
        <taxon>Bacillota</taxon>
        <taxon>Clostridia</taxon>
        <taxon>Eubacteriales</taxon>
        <taxon>Clostridiaceae</taxon>
        <taxon>Caloramator</taxon>
    </lineage>
</organism>
<dbReference type="CDD" id="cd01990">
    <property type="entry name" value="LarE-like"/>
    <property type="match status" value="1"/>
</dbReference>
<dbReference type="NCBIfam" id="TIGR00268">
    <property type="entry name" value="ATP-dependent sacrificial sulfur transferase LarE"/>
    <property type="match status" value="1"/>
</dbReference>
<gene>
    <name evidence="3" type="primary">nadE_1</name>
    <name evidence="3" type="ORF">ABG79_00445</name>
</gene>